<dbReference type="AlphaFoldDB" id="A0A2T3L670"/>
<sequence>MNKKISLLRIVPYSVTHNLVQNVGAYPHYKVYRYDRCHGALKKQKCYLATKASKKQPAVEKPVDCVDNVFLDNRIHYM</sequence>
<evidence type="ECO:0000313" key="2">
    <source>
        <dbReference type="Proteomes" id="UP000241803"/>
    </source>
</evidence>
<reference evidence="1 2" key="1">
    <citation type="submission" date="2018-03" db="EMBL/GenBank/DDBJ databases">
        <title>Whole genome sequencing of Histamine producing bacteria.</title>
        <authorList>
            <person name="Butler K."/>
        </authorList>
    </citation>
    <scope>NUCLEOTIDE SEQUENCE [LARGE SCALE GENOMIC DNA]</scope>
    <source>
        <strain evidence="1 2">ATCC 19614</strain>
    </source>
</reference>
<keyword evidence="2" id="KW-1185">Reference proteome</keyword>
<gene>
    <name evidence="1" type="ORF">C9J47_16415</name>
</gene>
<dbReference type="EMBL" id="PYOC01000006">
    <property type="protein sequence ID" value="PSV45629.1"/>
    <property type="molecule type" value="Genomic_DNA"/>
</dbReference>
<dbReference type="Proteomes" id="UP000241803">
    <property type="component" value="Unassembled WGS sequence"/>
</dbReference>
<proteinExistence type="predicted"/>
<name>A0A2T3L670_9GAMM</name>
<evidence type="ECO:0000313" key="1">
    <source>
        <dbReference type="EMBL" id="PSV45629.1"/>
    </source>
</evidence>
<accession>A0A2T3L670</accession>
<protein>
    <submittedName>
        <fullName evidence="1">Uncharacterized protein</fullName>
    </submittedName>
</protein>
<organism evidence="1 2">
    <name type="scientific">Photobacterium indicum</name>
    <dbReference type="NCBI Taxonomy" id="81447"/>
    <lineage>
        <taxon>Bacteria</taxon>
        <taxon>Pseudomonadati</taxon>
        <taxon>Pseudomonadota</taxon>
        <taxon>Gammaproteobacteria</taxon>
        <taxon>Vibrionales</taxon>
        <taxon>Vibrionaceae</taxon>
        <taxon>Photobacterium</taxon>
    </lineage>
</organism>
<comment type="caution">
    <text evidence="1">The sequence shown here is derived from an EMBL/GenBank/DDBJ whole genome shotgun (WGS) entry which is preliminary data.</text>
</comment>